<gene>
    <name evidence="2" type="ORF">CHLRE_01g021750v5</name>
</gene>
<dbReference type="AlphaFoldDB" id="A0A2K3E671"/>
<dbReference type="InParanoid" id="A0A2K3E671"/>
<dbReference type="Gramene" id="PNW88263">
    <property type="protein sequence ID" value="PNW88263"/>
    <property type="gene ID" value="CHLRE_01g021750v5"/>
</dbReference>
<dbReference type="FunCoup" id="A0A2K3E671">
    <property type="interactions" value="1048"/>
</dbReference>
<dbReference type="PANTHER" id="PTHR13464:SF0">
    <property type="entry name" value="SAP30-BINDING PROTEIN"/>
    <property type="match status" value="1"/>
</dbReference>
<dbReference type="OMA" id="DMKHERE"/>
<evidence type="ECO:0000313" key="3">
    <source>
        <dbReference type="Proteomes" id="UP000006906"/>
    </source>
</evidence>
<keyword evidence="3" id="KW-1185">Reference proteome</keyword>
<dbReference type="Pfam" id="PF07818">
    <property type="entry name" value="HCNGP"/>
    <property type="match status" value="1"/>
</dbReference>
<evidence type="ECO:0000256" key="1">
    <source>
        <dbReference type="SAM" id="MobiDB-lite"/>
    </source>
</evidence>
<feature type="compositionally biased region" description="Acidic residues" evidence="1">
    <location>
        <begin position="58"/>
        <end position="73"/>
    </location>
</feature>
<dbReference type="GO" id="GO:0006355">
    <property type="term" value="P:regulation of DNA-templated transcription"/>
    <property type="evidence" value="ECO:0007669"/>
    <property type="project" value="InterPro"/>
</dbReference>
<protein>
    <submittedName>
        <fullName evidence="2">Uncharacterized protein</fullName>
    </submittedName>
</protein>
<dbReference type="ExpressionAtlas" id="A0A2K3E671">
    <property type="expression patterns" value="baseline"/>
</dbReference>
<dbReference type="GeneID" id="5715216"/>
<dbReference type="STRING" id="3055.A0A2K3E671"/>
<reference evidence="2 3" key="1">
    <citation type="journal article" date="2007" name="Science">
        <title>The Chlamydomonas genome reveals the evolution of key animal and plant functions.</title>
        <authorList>
            <person name="Merchant S.S."/>
            <person name="Prochnik S.E."/>
            <person name="Vallon O."/>
            <person name="Harris E.H."/>
            <person name="Karpowicz S.J."/>
            <person name="Witman G.B."/>
            <person name="Terry A."/>
            <person name="Salamov A."/>
            <person name="Fritz-Laylin L.K."/>
            <person name="Marechal-Drouard L."/>
            <person name="Marshall W.F."/>
            <person name="Qu L.H."/>
            <person name="Nelson D.R."/>
            <person name="Sanderfoot A.A."/>
            <person name="Spalding M.H."/>
            <person name="Kapitonov V.V."/>
            <person name="Ren Q."/>
            <person name="Ferris P."/>
            <person name="Lindquist E."/>
            <person name="Shapiro H."/>
            <person name="Lucas S.M."/>
            <person name="Grimwood J."/>
            <person name="Schmutz J."/>
            <person name="Cardol P."/>
            <person name="Cerutti H."/>
            <person name="Chanfreau G."/>
            <person name="Chen C.L."/>
            <person name="Cognat V."/>
            <person name="Croft M.T."/>
            <person name="Dent R."/>
            <person name="Dutcher S."/>
            <person name="Fernandez E."/>
            <person name="Fukuzawa H."/>
            <person name="Gonzalez-Ballester D."/>
            <person name="Gonzalez-Halphen D."/>
            <person name="Hallmann A."/>
            <person name="Hanikenne M."/>
            <person name="Hippler M."/>
            <person name="Inwood W."/>
            <person name="Jabbari K."/>
            <person name="Kalanon M."/>
            <person name="Kuras R."/>
            <person name="Lefebvre P.A."/>
            <person name="Lemaire S.D."/>
            <person name="Lobanov A.V."/>
            <person name="Lohr M."/>
            <person name="Manuell A."/>
            <person name="Meier I."/>
            <person name="Mets L."/>
            <person name="Mittag M."/>
            <person name="Mittelmeier T."/>
            <person name="Moroney J.V."/>
            <person name="Moseley J."/>
            <person name="Napoli C."/>
            <person name="Nedelcu A.M."/>
            <person name="Niyogi K."/>
            <person name="Novoselov S.V."/>
            <person name="Paulsen I.T."/>
            <person name="Pazour G."/>
            <person name="Purton S."/>
            <person name="Ral J.P."/>
            <person name="Riano-Pachon D.M."/>
            <person name="Riekhof W."/>
            <person name="Rymarquis L."/>
            <person name="Schroda M."/>
            <person name="Stern D."/>
            <person name="Umen J."/>
            <person name="Willows R."/>
            <person name="Wilson N."/>
            <person name="Zimmer S.L."/>
            <person name="Allmer J."/>
            <person name="Balk J."/>
            <person name="Bisova K."/>
            <person name="Chen C.J."/>
            <person name="Elias M."/>
            <person name="Gendler K."/>
            <person name="Hauser C."/>
            <person name="Lamb M.R."/>
            <person name="Ledford H."/>
            <person name="Long J.C."/>
            <person name="Minagawa J."/>
            <person name="Page M.D."/>
            <person name="Pan J."/>
            <person name="Pootakham W."/>
            <person name="Roje S."/>
            <person name="Rose A."/>
            <person name="Stahlberg E."/>
            <person name="Terauchi A.M."/>
            <person name="Yang P."/>
            <person name="Ball S."/>
            <person name="Bowler C."/>
            <person name="Dieckmann C.L."/>
            <person name="Gladyshev V.N."/>
            <person name="Green P."/>
            <person name="Jorgensen R."/>
            <person name="Mayfield S."/>
            <person name="Mueller-Roeber B."/>
            <person name="Rajamani S."/>
            <person name="Sayre R.T."/>
            <person name="Brokstein P."/>
            <person name="Dubchak I."/>
            <person name="Goodstein D."/>
            <person name="Hornick L."/>
            <person name="Huang Y.W."/>
            <person name="Jhaveri J."/>
            <person name="Luo Y."/>
            <person name="Martinez D."/>
            <person name="Ngau W.C."/>
            <person name="Otillar B."/>
            <person name="Poliakov A."/>
            <person name="Porter A."/>
            <person name="Szajkowski L."/>
            <person name="Werner G."/>
            <person name="Zhou K."/>
            <person name="Grigoriev I.V."/>
            <person name="Rokhsar D.S."/>
            <person name="Grossman A.R."/>
        </authorList>
    </citation>
    <scope>NUCLEOTIDE SEQUENCE [LARGE SCALE GENOMIC DNA]</scope>
    <source>
        <strain evidence="3">CC-503</strain>
    </source>
</reference>
<feature type="compositionally biased region" description="Gly residues" evidence="1">
    <location>
        <begin position="90"/>
        <end position="100"/>
    </location>
</feature>
<accession>A0A2K3E671</accession>
<dbReference type="GO" id="GO:0005634">
    <property type="term" value="C:nucleus"/>
    <property type="evidence" value="ECO:0000318"/>
    <property type="project" value="GO_Central"/>
</dbReference>
<dbReference type="InterPro" id="IPR012479">
    <property type="entry name" value="SAP30BP"/>
</dbReference>
<dbReference type="Proteomes" id="UP000006906">
    <property type="component" value="Chromosome 1"/>
</dbReference>
<dbReference type="PANTHER" id="PTHR13464">
    <property type="entry name" value="TRANSCRIPTIONAL REGULATOR PROTEIN HCNGP"/>
    <property type="match status" value="1"/>
</dbReference>
<feature type="region of interest" description="Disordered" evidence="1">
    <location>
        <begin position="1"/>
        <end position="119"/>
    </location>
</feature>
<evidence type="ECO:0000313" key="2">
    <source>
        <dbReference type="EMBL" id="PNW88263.1"/>
    </source>
</evidence>
<dbReference type="OrthoDB" id="530175at2759"/>
<dbReference type="EMBL" id="CM008962">
    <property type="protein sequence ID" value="PNW88263.1"/>
    <property type="molecule type" value="Genomic_DNA"/>
</dbReference>
<dbReference type="KEGG" id="cre:CHLRE_01g021750v5"/>
<organism evidence="2 3">
    <name type="scientific">Chlamydomonas reinhardtii</name>
    <name type="common">Chlamydomonas smithii</name>
    <dbReference type="NCBI Taxonomy" id="3055"/>
    <lineage>
        <taxon>Eukaryota</taxon>
        <taxon>Viridiplantae</taxon>
        <taxon>Chlorophyta</taxon>
        <taxon>core chlorophytes</taxon>
        <taxon>Chlorophyceae</taxon>
        <taxon>CS clade</taxon>
        <taxon>Chlamydomonadales</taxon>
        <taxon>Chlamydomonadaceae</taxon>
        <taxon>Chlamydomonas</taxon>
    </lineage>
</organism>
<name>A0A2K3E671_CHLRE</name>
<feature type="compositionally biased region" description="Acidic residues" evidence="1">
    <location>
        <begin position="18"/>
        <end position="35"/>
    </location>
</feature>
<dbReference type="RefSeq" id="XP_042928399.1">
    <property type="nucleotide sequence ID" value="XM_043058485.1"/>
</dbReference>
<sequence>MKRKHAAVGALGLGGYASDEDEGEVGSQEAEDAVDDQSQGEQGQGVLLPHYRSKESLDADELEALGEDGEDQDEERRRSPLTAGTSSGDGDAGGRAGGGPDPSNLLSRLPPGLRDPLPTECSEALQAKFGQYVATLRGRGISLTDSIMQRKAFRNPDFLQKLVEHFNIQEHGSAFPPDVFQPDELPSEDTIEALLRALDREQERRARAREAQVATGTARIDFSKGAGPLGHIPASNSASNLLMAQQAAAVAAAAVARVVGKR</sequence>
<proteinExistence type="predicted"/>